<dbReference type="STRING" id="984486.A0A1E3QR56"/>
<feature type="non-terminal residue" evidence="3">
    <location>
        <position position="227"/>
    </location>
</feature>
<dbReference type="InterPro" id="IPR006575">
    <property type="entry name" value="RWD_dom"/>
</dbReference>
<keyword evidence="4" id="KW-1185">Reference proteome</keyword>
<dbReference type="GO" id="GO:0034198">
    <property type="term" value="P:cellular response to amino acid starvation"/>
    <property type="evidence" value="ECO:0007669"/>
    <property type="project" value="EnsemblFungi"/>
</dbReference>
<dbReference type="Pfam" id="PF05773">
    <property type="entry name" value="RWD"/>
    <property type="match status" value="1"/>
</dbReference>
<feature type="domain" description="RWD" evidence="2">
    <location>
        <begin position="9"/>
        <end position="146"/>
    </location>
</feature>
<sequence length="227" mass="26458">MDYAEEKQQEIEILQSIYPDEFKFINGAADHFKIKLVLETESENRHSLLLTVKYPETYPDVEPVLEVSLPEADDEDYEYEEESEEEVSSDDDMDETKHVIIAETIFFDDADLVFLNDKLIEEASYNVGMPAVFALTSTLKDEAERLFQEKLDAANQRYDDELMEREREEQKKFLGTKVTVESFNTWKAKFNAEMKLEEVEQQRLQALHKGRMTGKEIFERGLGGDED</sequence>
<dbReference type="EMBL" id="KV454430">
    <property type="protein sequence ID" value="ODQ80130.1"/>
    <property type="molecule type" value="Genomic_DNA"/>
</dbReference>
<dbReference type="SMART" id="SM00591">
    <property type="entry name" value="RWD"/>
    <property type="match status" value="1"/>
</dbReference>
<dbReference type="PROSITE" id="PS50908">
    <property type="entry name" value="RWD"/>
    <property type="match status" value="1"/>
</dbReference>
<dbReference type="PANTHER" id="PTHR12292">
    <property type="entry name" value="RWD DOMAIN-CONTAINING PROTEIN"/>
    <property type="match status" value="1"/>
</dbReference>
<dbReference type="SUPFAM" id="SSF54495">
    <property type="entry name" value="UBC-like"/>
    <property type="match status" value="1"/>
</dbReference>
<protein>
    <recommendedName>
        <fullName evidence="2">RWD domain-containing protein</fullName>
    </recommendedName>
</protein>
<dbReference type="Gene3D" id="3.10.110.10">
    <property type="entry name" value="Ubiquitin Conjugating Enzyme"/>
    <property type="match status" value="1"/>
</dbReference>
<accession>A0A1E3QR56</accession>
<name>A0A1E3QR56_9ASCO</name>
<dbReference type="GeneID" id="30149992"/>
<dbReference type="Proteomes" id="UP000094336">
    <property type="component" value="Unassembled WGS sequence"/>
</dbReference>
<dbReference type="GO" id="GO:0031333">
    <property type="term" value="P:negative regulation of protein-containing complex assembly"/>
    <property type="evidence" value="ECO:0007669"/>
    <property type="project" value="EnsemblFungi"/>
</dbReference>
<gene>
    <name evidence="3" type="ORF">BABINDRAFT_48373</name>
</gene>
<dbReference type="RefSeq" id="XP_018985458.1">
    <property type="nucleotide sequence ID" value="XM_019132139.1"/>
</dbReference>
<evidence type="ECO:0000313" key="3">
    <source>
        <dbReference type="EMBL" id="ODQ80130.1"/>
    </source>
</evidence>
<feature type="compositionally biased region" description="Acidic residues" evidence="1">
    <location>
        <begin position="71"/>
        <end position="93"/>
    </location>
</feature>
<feature type="region of interest" description="Disordered" evidence="1">
    <location>
        <begin position="69"/>
        <end position="93"/>
    </location>
</feature>
<dbReference type="InterPro" id="IPR032378">
    <property type="entry name" value="ZC3H15/TMA46_C"/>
</dbReference>
<organism evidence="3 4">
    <name type="scientific">Babjeviella inositovora NRRL Y-12698</name>
    <dbReference type="NCBI Taxonomy" id="984486"/>
    <lineage>
        <taxon>Eukaryota</taxon>
        <taxon>Fungi</taxon>
        <taxon>Dikarya</taxon>
        <taxon>Ascomycota</taxon>
        <taxon>Saccharomycotina</taxon>
        <taxon>Pichiomycetes</taxon>
        <taxon>Serinales incertae sedis</taxon>
        <taxon>Babjeviella</taxon>
    </lineage>
</organism>
<evidence type="ECO:0000313" key="4">
    <source>
        <dbReference type="Proteomes" id="UP000094336"/>
    </source>
</evidence>
<dbReference type="InterPro" id="IPR040213">
    <property type="entry name" value="GIR2-like"/>
</dbReference>
<proteinExistence type="predicted"/>
<evidence type="ECO:0000256" key="1">
    <source>
        <dbReference type="SAM" id="MobiDB-lite"/>
    </source>
</evidence>
<dbReference type="Pfam" id="PF16543">
    <property type="entry name" value="DFRP_C"/>
    <property type="match status" value="1"/>
</dbReference>
<dbReference type="GO" id="GO:0004860">
    <property type="term" value="F:protein kinase inhibitor activity"/>
    <property type="evidence" value="ECO:0007669"/>
    <property type="project" value="EnsemblFungi"/>
</dbReference>
<dbReference type="GO" id="GO:1903833">
    <property type="term" value="P:positive regulation of cellular response to amino acid starvation"/>
    <property type="evidence" value="ECO:0007669"/>
    <property type="project" value="EnsemblFungi"/>
</dbReference>
<evidence type="ECO:0000259" key="2">
    <source>
        <dbReference type="PROSITE" id="PS50908"/>
    </source>
</evidence>
<dbReference type="AlphaFoldDB" id="A0A1E3QR56"/>
<reference evidence="4" key="1">
    <citation type="submission" date="2016-05" db="EMBL/GenBank/DDBJ databases">
        <title>Comparative genomics of biotechnologically important yeasts.</title>
        <authorList>
            <consortium name="DOE Joint Genome Institute"/>
            <person name="Riley R."/>
            <person name="Haridas S."/>
            <person name="Wolfe K.H."/>
            <person name="Lopes M.R."/>
            <person name="Hittinger C.T."/>
            <person name="Goker M."/>
            <person name="Salamov A."/>
            <person name="Wisecaver J."/>
            <person name="Long T.M."/>
            <person name="Aerts A.L."/>
            <person name="Barry K."/>
            <person name="Choi C."/>
            <person name="Clum A."/>
            <person name="Coughlan A.Y."/>
            <person name="Deshpande S."/>
            <person name="Douglass A.P."/>
            <person name="Hanson S.J."/>
            <person name="Klenk H.-P."/>
            <person name="Labutti K."/>
            <person name="Lapidus A."/>
            <person name="Lindquist E."/>
            <person name="Lipzen A."/>
            <person name="Meier-Kolthoff J.P."/>
            <person name="Ohm R.A."/>
            <person name="Otillar R.P."/>
            <person name="Pangilinan J."/>
            <person name="Peng Y."/>
            <person name="Rokas A."/>
            <person name="Rosa C.A."/>
            <person name="Scheuner C."/>
            <person name="Sibirny A.A."/>
            <person name="Slot J.C."/>
            <person name="Stielow J.B."/>
            <person name="Sun H."/>
            <person name="Kurtzman C.P."/>
            <person name="Blackwell M."/>
            <person name="Grigoriev I.V."/>
            <person name="Jeffries T.W."/>
        </authorList>
    </citation>
    <scope>NUCLEOTIDE SEQUENCE [LARGE SCALE GENOMIC DNA]</scope>
    <source>
        <strain evidence="4">NRRL Y-12698</strain>
    </source>
</reference>
<dbReference type="InterPro" id="IPR016135">
    <property type="entry name" value="UBQ-conjugating_enzyme/RWD"/>
</dbReference>
<dbReference type="OrthoDB" id="277175at2759"/>
<dbReference type="GO" id="GO:0002181">
    <property type="term" value="P:cytoplasmic translation"/>
    <property type="evidence" value="ECO:0007669"/>
    <property type="project" value="EnsemblFungi"/>
</dbReference>